<proteinExistence type="inferred from homology"/>
<dbReference type="PANTHER" id="PTHR33744">
    <property type="entry name" value="CARBOHYDRATE DIACID REGULATOR"/>
    <property type="match status" value="1"/>
</dbReference>
<dbReference type="InterPro" id="IPR051448">
    <property type="entry name" value="CdaR-like_regulators"/>
</dbReference>
<dbReference type="Proteomes" id="UP000266301">
    <property type="component" value="Chromosome"/>
</dbReference>
<sequence length="535" mass="62089">MSITVENMLKINNFSDFKVIAGHNGLQRKVTSVSVIDAPDVGNWVKGGEFLITTGYCIKDDLDKFVKLIININNSSVSALGIKLNRFIDILPEKAIEIANKLSLPIVQIPIEFTFVEIINPVLSKIINEQAQKLQHSENIHKFFTQLVINGGDTRQIVNTLGDILKGDVAFYDTYSEKKYYIKAYSDKFASDIETMELSEILTKYKNYPINIDKKNYGYIVISDEILRDGKINIYDDIAVEHASTVLKLEIQKKISNVQIEERYKDEFVRDLIINNIKTPEEVKSRSRLYGWNLSSGLVSIIVDIDDFKLRYLKIKDKKKNYTLEETKLIIFESARKVMKKYFDQVVYTTFSDSIVFLIKPLCLDNHNFFKQLRKVCEEICAKTLNENKFTVTIGVGNYELSVMNIYKSFENAKKAVKLGRIIYKCDKVVFFDELGIYKLLSLVYKSDDAKEFYLSNLQELISYDKKNNADLLKTLYYIVRNNWNLKEASKDMYVHYNTIKYRYSKIKELLNIDFKNSEEKTNIVISLKLMEMAE</sequence>
<gene>
    <name evidence="5" type="ORF">D4Z93_03740</name>
</gene>
<feature type="domain" description="PucR C-terminal helix-turn-helix" evidence="3">
    <location>
        <begin position="472"/>
        <end position="529"/>
    </location>
</feature>
<dbReference type="InterPro" id="IPR025736">
    <property type="entry name" value="PucR_C-HTH_dom"/>
</dbReference>
<accession>A0A386H1X6</accession>
<dbReference type="Gene3D" id="1.10.10.2840">
    <property type="entry name" value="PucR C-terminal helix-turn-helix domain"/>
    <property type="match status" value="1"/>
</dbReference>
<dbReference type="InterPro" id="IPR041522">
    <property type="entry name" value="CdaR_GGDEF"/>
</dbReference>
<reference evidence="5 6" key="1">
    <citation type="journal article" date="2019" name="Int. J. Syst. Evol. Microbiol.">
        <title>Clostridium fermenticellae sp. nov., isolated from the mud in a fermentation cellar for the production of the Chinese liquor, baijiu.</title>
        <authorList>
            <person name="Xu P.X."/>
            <person name="Chai L.J."/>
            <person name="Qiu T."/>
            <person name="Zhang X.J."/>
            <person name="Lu Z.M."/>
            <person name="Xiao C."/>
            <person name="Wang S.T."/>
            <person name="Shen C.H."/>
            <person name="Shi J.S."/>
            <person name="Xu Z.H."/>
        </authorList>
    </citation>
    <scope>NUCLEOTIDE SEQUENCE [LARGE SCALE GENOMIC DNA]</scope>
    <source>
        <strain evidence="5 6">JN500901</strain>
    </source>
</reference>
<dbReference type="RefSeq" id="WP_119970505.1">
    <property type="nucleotide sequence ID" value="NZ_CP032416.1"/>
</dbReference>
<dbReference type="InterPro" id="IPR012914">
    <property type="entry name" value="PucR_dom"/>
</dbReference>
<dbReference type="PANTHER" id="PTHR33744:SF1">
    <property type="entry name" value="DNA-BINDING TRANSCRIPTIONAL ACTIVATOR ADER"/>
    <property type="match status" value="1"/>
</dbReference>
<dbReference type="Pfam" id="PF07905">
    <property type="entry name" value="PucR"/>
    <property type="match status" value="1"/>
</dbReference>
<evidence type="ECO:0000313" key="5">
    <source>
        <dbReference type="EMBL" id="AYD39680.1"/>
    </source>
</evidence>
<feature type="domain" description="CdaR GGDEF-like" evidence="4">
    <location>
        <begin position="279"/>
        <end position="418"/>
    </location>
</feature>
<evidence type="ECO:0000259" key="3">
    <source>
        <dbReference type="Pfam" id="PF13556"/>
    </source>
</evidence>
<organism evidence="5 6">
    <name type="scientific">Clostridium fermenticellae</name>
    <dbReference type="NCBI Taxonomy" id="2068654"/>
    <lineage>
        <taxon>Bacteria</taxon>
        <taxon>Bacillati</taxon>
        <taxon>Bacillota</taxon>
        <taxon>Clostridia</taxon>
        <taxon>Eubacteriales</taxon>
        <taxon>Clostridiaceae</taxon>
        <taxon>Clostridium</taxon>
    </lineage>
</organism>
<evidence type="ECO:0000259" key="2">
    <source>
        <dbReference type="Pfam" id="PF07905"/>
    </source>
</evidence>
<evidence type="ECO:0000259" key="4">
    <source>
        <dbReference type="Pfam" id="PF17853"/>
    </source>
</evidence>
<evidence type="ECO:0000256" key="1">
    <source>
        <dbReference type="ARBA" id="ARBA00006754"/>
    </source>
</evidence>
<dbReference type="OrthoDB" id="143422at2"/>
<dbReference type="Pfam" id="PF17853">
    <property type="entry name" value="GGDEF_2"/>
    <property type="match status" value="1"/>
</dbReference>
<dbReference type="EMBL" id="CP032416">
    <property type="protein sequence ID" value="AYD39680.1"/>
    <property type="molecule type" value="Genomic_DNA"/>
</dbReference>
<name>A0A386H1X6_9CLOT</name>
<dbReference type="Pfam" id="PF13556">
    <property type="entry name" value="HTH_30"/>
    <property type="match status" value="1"/>
</dbReference>
<keyword evidence="6" id="KW-1185">Reference proteome</keyword>
<protein>
    <submittedName>
        <fullName evidence="5">PucR family transcriptional regulator</fullName>
    </submittedName>
</protein>
<evidence type="ECO:0000313" key="6">
    <source>
        <dbReference type="Proteomes" id="UP000266301"/>
    </source>
</evidence>
<dbReference type="InterPro" id="IPR042070">
    <property type="entry name" value="PucR_C-HTH_sf"/>
</dbReference>
<comment type="similarity">
    <text evidence="1">Belongs to the CdaR family.</text>
</comment>
<dbReference type="AlphaFoldDB" id="A0A386H1X6"/>
<dbReference type="KEGG" id="cfer:D4Z93_03740"/>
<feature type="domain" description="Purine catabolism PurC-like" evidence="2">
    <location>
        <begin position="8"/>
        <end position="126"/>
    </location>
</feature>